<evidence type="ECO:0000313" key="5">
    <source>
        <dbReference type="Proteomes" id="UP001497472"/>
    </source>
</evidence>
<sequence>MEGITPNKLQKLMRLAEDASYNGPRLNLNEDFVNRSIATNHSPYGESSSGILDLERLHGFGDSSILSTPFNPGEMTGRSTEADSNQARLGIPGYESYGRHSVASESLTSHMEKQTQEVSEVIRHSIAYSFSSKYNVDLTAEEDNFIKEKFNAPIDDTLASEMMKDSPQNIVSLQESNASVLNMSEREVYFKQKCPNVSTILGNADSPDRYMYPSITEVSSHNVFDITPKKENNTYTVDQNLDSIPVRQPKRLNTAKTKPSEVSRYQAEVSGMSEMGCYFKNGPDPNYQINPIKPLSTQKKPTKPADLLLRNLQTSYRYIPEETETSLENSLSISKIADLLNRQSLVSVSDMLLLNNQVKSNNKKQPLTERQLNTLDNKHNEEEVYVTKLKDARKINTASSTATLSTVVSVDALKMNEQNIPEVIVTKDSFNTNLDQDLLKTPSIVRSKSPSSKSQSTPTTVQENKSFKSSTSPMHMSKGSEANASNIPSPNVVYKELDKSVDWREVLEQKRYNEERLAKAQWVDVIAAPAKGFVGVSTPITINITSRLNSWLTAKIDFDTSSDLNIESPRQPFLVSPGKEEKFIFNVTSNTEIKEELLFSISLKDASIDDTQTQKHSVLLEILMPSIQAVSTEGVNIVSFPTILEKSFITKYFILVSDCPVDLQLELCIVTGDSFFIIRNVQEIKKSDISKALMEPPTEHGKVMGSRQMCRLSQGMAIKVIVMFKAPQLSDSDRKNKKSTVNGVLNVNLMGVNTVLKKVDLIGNIGFAQLEWQSSEKVFISSDPTPITIHNTGNSSGTWIVKFKSASGDPTVIPYKVSPGRLEVRPGETRQIHVVYTGSPDVASDGYLLLEDVITSAITSIAITAGTEKQKSFPIKTNLNNISWIKAGKKELSLKNSTNSKVQIRCQIVGEGFYIDSTETRGTYVMSFGPCECRPLTILFNPTTSMPYAASLHLVYDKNSDFSRKIKLHGCGGGEPVRWSGLVTYGETALVRAVLRRPIELTLYNRGSVPAFISATVHFNLQYRCLSFDSELQGSRRVLGRRGRHSVVLRVNWPRLERRARAVDATTLATLTVLTGPELTRRRMLKIIRDEKNGQLDSSLLPDHLKVLVEQFEGEDPTIDKYLENFSETKASLNELIEGLHELTAQIDVPQDFTDDNTILISDDTVLEHHTLCE</sequence>
<feature type="domain" description="Cep192-like" evidence="3">
    <location>
        <begin position="999"/>
        <end position="1119"/>
    </location>
</feature>
<evidence type="ECO:0008006" key="6">
    <source>
        <dbReference type="Google" id="ProtNLM"/>
    </source>
</evidence>
<dbReference type="Pfam" id="PF22073">
    <property type="entry name" value="Cep192_D4"/>
    <property type="match status" value="1"/>
</dbReference>
<evidence type="ECO:0000313" key="4">
    <source>
        <dbReference type="EMBL" id="CAK1555661.1"/>
    </source>
</evidence>
<dbReference type="AlphaFoldDB" id="A0AAV1K1P4"/>
<comment type="caution">
    <text evidence="4">The sequence shown here is derived from an EMBL/GenBank/DDBJ whole genome shotgun (WGS) entry which is preliminary data.</text>
</comment>
<proteinExistence type="predicted"/>
<accession>A0AAV1K1P4</accession>
<dbReference type="Pfam" id="PF22074">
    <property type="entry name" value="Cep192_D5"/>
    <property type="match status" value="1"/>
</dbReference>
<evidence type="ECO:0000259" key="2">
    <source>
        <dbReference type="Pfam" id="PF22073"/>
    </source>
</evidence>
<evidence type="ECO:0000259" key="3">
    <source>
        <dbReference type="Pfam" id="PF22074"/>
    </source>
</evidence>
<dbReference type="InterPro" id="IPR054090">
    <property type="entry name" value="Cep192_Spd-2-like_dom"/>
</dbReference>
<protein>
    <recommendedName>
        <fullName evidence="6">Centrosomal protein of 192 kDa</fullName>
    </recommendedName>
</protein>
<reference evidence="4 5" key="1">
    <citation type="submission" date="2023-11" db="EMBL/GenBank/DDBJ databases">
        <authorList>
            <person name="Okamura Y."/>
        </authorList>
    </citation>
    <scope>NUCLEOTIDE SEQUENCE [LARGE SCALE GENOMIC DNA]</scope>
</reference>
<feature type="compositionally biased region" description="Low complexity" evidence="1">
    <location>
        <begin position="441"/>
        <end position="462"/>
    </location>
</feature>
<dbReference type="InterPro" id="IPR054091">
    <property type="entry name" value="Cep192-like_D5"/>
</dbReference>
<feature type="compositionally biased region" description="Polar residues" evidence="1">
    <location>
        <begin position="463"/>
        <end position="488"/>
    </location>
</feature>
<feature type="domain" description="Cep192/Spd-2-like" evidence="2">
    <location>
        <begin position="875"/>
        <end position="973"/>
    </location>
</feature>
<organism evidence="4 5">
    <name type="scientific">Leptosia nina</name>
    <dbReference type="NCBI Taxonomy" id="320188"/>
    <lineage>
        <taxon>Eukaryota</taxon>
        <taxon>Metazoa</taxon>
        <taxon>Ecdysozoa</taxon>
        <taxon>Arthropoda</taxon>
        <taxon>Hexapoda</taxon>
        <taxon>Insecta</taxon>
        <taxon>Pterygota</taxon>
        <taxon>Neoptera</taxon>
        <taxon>Endopterygota</taxon>
        <taxon>Lepidoptera</taxon>
        <taxon>Glossata</taxon>
        <taxon>Ditrysia</taxon>
        <taxon>Papilionoidea</taxon>
        <taxon>Pieridae</taxon>
        <taxon>Pierinae</taxon>
        <taxon>Leptosia</taxon>
    </lineage>
</organism>
<dbReference type="Proteomes" id="UP001497472">
    <property type="component" value="Unassembled WGS sequence"/>
</dbReference>
<evidence type="ECO:0000256" key="1">
    <source>
        <dbReference type="SAM" id="MobiDB-lite"/>
    </source>
</evidence>
<keyword evidence="5" id="KW-1185">Reference proteome</keyword>
<feature type="region of interest" description="Disordered" evidence="1">
    <location>
        <begin position="441"/>
        <end position="488"/>
    </location>
</feature>
<name>A0AAV1K1P4_9NEOP</name>
<gene>
    <name evidence="4" type="ORF">LNINA_LOCUS14461</name>
</gene>
<dbReference type="EMBL" id="CAVLEF010000280">
    <property type="protein sequence ID" value="CAK1555661.1"/>
    <property type="molecule type" value="Genomic_DNA"/>
</dbReference>